<dbReference type="Pfam" id="PF18796">
    <property type="entry name" value="LPD1"/>
    <property type="match status" value="1"/>
</dbReference>
<dbReference type="EMBL" id="AP019416">
    <property type="protein sequence ID" value="BBI49621.1"/>
    <property type="molecule type" value="Genomic_DNA"/>
</dbReference>
<evidence type="ECO:0000313" key="2">
    <source>
        <dbReference type="EMBL" id="BBI49621.1"/>
    </source>
</evidence>
<sequence length="119" mass="13400">MKCFKAILLQPAGDQPSELFKRSAQMDKKLGQLYYSKPEELCARAFEAFVQDAAITNHFLVKAPRPLLKRKEAFTHEAHSGSRSMQRSAATLVGWEKRWGMQSKHEGARQALLPNAVSV</sequence>
<feature type="domain" description="Large polyvalent protein-associated" evidence="1">
    <location>
        <begin position="26"/>
        <end position="65"/>
    </location>
</feature>
<reference evidence="3" key="1">
    <citation type="journal article" date="2019" name="Microbiol. Resour. Announc.">
        <title>Complete Genome Sequence of Halomonas olivaria, a Moderately Halophilic Bacterium Isolated from Olive Processing Effluents, Obtained by Nanopore Sequencing.</title>
        <authorList>
            <person name="Nagata S."/>
            <person name="Ii K.M."/>
            <person name="Tsukimi T."/>
            <person name="Miura M.C."/>
            <person name="Galipon J."/>
            <person name="Arakawa K."/>
        </authorList>
    </citation>
    <scope>NUCLEOTIDE SEQUENCE [LARGE SCALE GENOMIC DNA]</scope>
    <source>
        <strain evidence="3">TYRC17</strain>
    </source>
</reference>
<keyword evidence="3" id="KW-1185">Reference proteome</keyword>
<organism evidence="2 3">
    <name type="scientific">Vreelandella olivaria</name>
    <dbReference type="NCBI Taxonomy" id="390919"/>
    <lineage>
        <taxon>Bacteria</taxon>
        <taxon>Pseudomonadati</taxon>
        <taxon>Pseudomonadota</taxon>
        <taxon>Gammaproteobacteria</taxon>
        <taxon>Oceanospirillales</taxon>
        <taxon>Halomonadaceae</taxon>
        <taxon>Vreelandella</taxon>
    </lineage>
</organism>
<protein>
    <recommendedName>
        <fullName evidence="1">Large polyvalent protein-associated domain-containing protein</fullName>
    </recommendedName>
</protein>
<evidence type="ECO:0000313" key="3">
    <source>
        <dbReference type="Proteomes" id="UP000289555"/>
    </source>
</evidence>
<gene>
    <name evidence="2" type="ORF">HORIV_20420</name>
</gene>
<proteinExistence type="predicted"/>
<dbReference type="Proteomes" id="UP000289555">
    <property type="component" value="Chromosome"/>
</dbReference>
<evidence type="ECO:0000259" key="1">
    <source>
        <dbReference type="Pfam" id="PF18796"/>
    </source>
</evidence>
<name>A0ABN5WYI3_9GAMM</name>
<dbReference type="InterPro" id="IPR041047">
    <property type="entry name" value="LPD1"/>
</dbReference>
<accession>A0ABN5WYI3</accession>